<evidence type="ECO:0000313" key="2">
    <source>
        <dbReference type="EMBL" id="AJR05919.1"/>
    </source>
</evidence>
<dbReference type="AlphaFoldDB" id="A0A0C5WLG2"/>
<dbReference type="PATRIC" id="fig|658445.3.peg.969"/>
<gene>
    <name evidence="2" type="ORF">H744_1c0894</name>
</gene>
<reference evidence="2 3" key="1">
    <citation type="submission" date="2013-05" db="EMBL/GenBank/DDBJ databases">
        <title>Complete genome sequence of the lipase-producing bacterium Photobacterium gaetbulicola Gung47.</title>
        <authorList>
            <person name="Kim Y.-O."/>
        </authorList>
    </citation>
    <scope>NUCLEOTIDE SEQUENCE [LARGE SCALE GENOMIC DNA]</scope>
    <source>
        <strain evidence="2 3">Gung47</strain>
    </source>
</reference>
<dbReference type="OrthoDB" id="5916363at2"/>
<dbReference type="HOGENOM" id="CLU_125964_1_0_6"/>
<feature type="chain" id="PRO_5002184470" evidence="1">
    <location>
        <begin position="20"/>
        <end position="169"/>
    </location>
</feature>
<dbReference type="STRING" id="658445.H744_1c0894"/>
<dbReference type="KEGG" id="pgb:H744_1c0894"/>
<evidence type="ECO:0000313" key="3">
    <source>
        <dbReference type="Proteomes" id="UP000032303"/>
    </source>
</evidence>
<protein>
    <submittedName>
        <fullName evidence="2">Uncharacterized protein</fullName>
    </submittedName>
</protein>
<evidence type="ECO:0000256" key="1">
    <source>
        <dbReference type="SAM" id="SignalP"/>
    </source>
</evidence>
<keyword evidence="1" id="KW-0732">Signal</keyword>
<keyword evidence="3" id="KW-1185">Reference proteome</keyword>
<sequence>MFVLSLSSGLLLSSFYLNATPCLPPSDGQSSQQLVTDSYSTDRPECFPFTLSDAYVGEAKGPSQLEWKLASKPKESFWDNWAREFDSPFLSSTVSSSFYGLGVWMPEKFAEDDLLDVDEIKELIKKYGLQMSFGIGGENGRSPRLRLDYRWHEDRDLEDVFIQVEIPFQ</sequence>
<feature type="signal peptide" evidence="1">
    <location>
        <begin position="1"/>
        <end position="19"/>
    </location>
</feature>
<name>A0A0C5WLG2_9GAMM</name>
<dbReference type="Proteomes" id="UP000032303">
    <property type="component" value="Chromosome 1"/>
</dbReference>
<organism evidence="2 3">
    <name type="scientific">Photobacterium gaetbulicola Gung47</name>
    <dbReference type="NCBI Taxonomy" id="658445"/>
    <lineage>
        <taxon>Bacteria</taxon>
        <taxon>Pseudomonadati</taxon>
        <taxon>Pseudomonadota</taxon>
        <taxon>Gammaproteobacteria</taxon>
        <taxon>Vibrionales</taxon>
        <taxon>Vibrionaceae</taxon>
        <taxon>Photobacterium</taxon>
    </lineage>
</organism>
<dbReference type="EMBL" id="CP005973">
    <property type="protein sequence ID" value="AJR05919.1"/>
    <property type="molecule type" value="Genomic_DNA"/>
</dbReference>
<proteinExistence type="predicted"/>
<accession>A0A0C5WLG2</accession>